<dbReference type="Gene3D" id="3.30.700.10">
    <property type="entry name" value="Glycoprotein, Type 4 Pilin"/>
    <property type="match status" value="1"/>
</dbReference>
<dbReference type="NCBIfam" id="TIGR02532">
    <property type="entry name" value="IV_pilin_GFxxxE"/>
    <property type="match status" value="1"/>
</dbReference>
<sequence precursor="true">MNQNVSIPRSRHKHAFSLVELLVVVAVIALLSTLWFPAMAKAHLKSSGYAAGCLSNLRQLMIGWSMYKEDNHDVLLPNAPAGFAANQTWCGGSSEDWLISSANTNVNVLLGSLLAPYVRSNLNIYRCPADLVPSSNGQRLRSYSMNGQMGAAFNTPNYNAGFRQYKTTADLTCPNPQSAFIFADEHPGSINDGYFQVNCSSASLPSLPASYIDGGCGFSFADGHAEIHKWVTPNFVIPIVQGQTPATIFIPANNADWLWLVSHTACP</sequence>
<comment type="caution">
    <text evidence="2">The sequence shown here is derived from an EMBL/GenBank/DDBJ whole genome shotgun (WGS) entry which is preliminary data.</text>
</comment>
<dbReference type="RefSeq" id="WP_007412757.1">
    <property type="nucleotide sequence ID" value="NZ_ABOX02000001.1"/>
</dbReference>
<dbReference type="AlphaFoldDB" id="B9XAA9"/>
<dbReference type="Proteomes" id="UP000003688">
    <property type="component" value="Unassembled WGS sequence"/>
</dbReference>
<reference evidence="2 3" key="1">
    <citation type="journal article" date="2011" name="J. Bacteriol.">
        <title>Genome sequence of 'Pedosphaera parvula' Ellin514, an aerobic Verrucomicrobial isolate from pasture soil.</title>
        <authorList>
            <person name="Kant R."/>
            <person name="van Passel M.W."/>
            <person name="Sangwan P."/>
            <person name="Palva A."/>
            <person name="Lucas S."/>
            <person name="Copeland A."/>
            <person name="Lapidus A."/>
            <person name="Glavina Del Rio T."/>
            <person name="Dalin E."/>
            <person name="Tice H."/>
            <person name="Bruce D."/>
            <person name="Goodwin L."/>
            <person name="Pitluck S."/>
            <person name="Chertkov O."/>
            <person name="Larimer F.W."/>
            <person name="Land M.L."/>
            <person name="Hauser L."/>
            <person name="Brettin T.S."/>
            <person name="Detter J.C."/>
            <person name="Han S."/>
            <person name="de Vos W.M."/>
            <person name="Janssen P.H."/>
            <person name="Smidt H."/>
        </authorList>
    </citation>
    <scope>NUCLEOTIDE SEQUENCE [LARGE SCALE GENOMIC DNA]</scope>
    <source>
        <strain evidence="2 3">Ellin514</strain>
    </source>
</reference>
<name>B9XAA9_PEDPL</name>
<evidence type="ECO:0000256" key="1">
    <source>
        <dbReference type="SAM" id="Phobius"/>
    </source>
</evidence>
<evidence type="ECO:0000313" key="2">
    <source>
        <dbReference type="EMBL" id="EEF63450.1"/>
    </source>
</evidence>
<dbReference type="OrthoDB" id="202876at2"/>
<keyword evidence="1" id="KW-0812">Transmembrane</keyword>
<keyword evidence="1" id="KW-0472">Membrane</keyword>
<dbReference type="InterPro" id="IPR012902">
    <property type="entry name" value="N_methyl_site"/>
</dbReference>
<dbReference type="Pfam" id="PF07963">
    <property type="entry name" value="N_methyl"/>
    <property type="match status" value="1"/>
</dbReference>
<keyword evidence="3" id="KW-1185">Reference proteome</keyword>
<dbReference type="EMBL" id="ABOX02000001">
    <property type="protein sequence ID" value="EEF63450.1"/>
    <property type="molecule type" value="Genomic_DNA"/>
</dbReference>
<accession>B9XAA9</accession>
<evidence type="ECO:0008006" key="4">
    <source>
        <dbReference type="Google" id="ProtNLM"/>
    </source>
</evidence>
<organism evidence="2 3">
    <name type="scientific">Pedosphaera parvula (strain Ellin514)</name>
    <dbReference type="NCBI Taxonomy" id="320771"/>
    <lineage>
        <taxon>Bacteria</taxon>
        <taxon>Pseudomonadati</taxon>
        <taxon>Verrucomicrobiota</taxon>
        <taxon>Pedosphaerae</taxon>
        <taxon>Pedosphaerales</taxon>
        <taxon>Pedosphaeraceae</taxon>
        <taxon>Pedosphaera</taxon>
    </lineage>
</organism>
<proteinExistence type="predicted"/>
<gene>
    <name evidence="2" type="ORF">Cflav_PD6085</name>
</gene>
<evidence type="ECO:0000313" key="3">
    <source>
        <dbReference type="Proteomes" id="UP000003688"/>
    </source>
</evidence>
<dbReference type="STRING" id="320771.Cflav_PD6085"/>
<feature type="transmembrane region" description="Helical" evidence="1">
    <location>
        <begin position="15"/>
        <end position="36"/>
    </location>
</feature>
<dbReference type="InterPro" id="IPR045584">
    <property type="entry name" value="Pilin-like"/>
</dbReference>
<protein>
    <recommendedName>
        <fullName evidence="4">Type II secretory pathway pseudopilin PulG-like protein</fullName>
    </recommendedName>
</protein>
<dbReference type="SUPFAM" id="SSF54523">
    <property type="entry name" value="Pili subunits"/>
    <property type="match status" value="1"/>
</dbReference>
<keyword evidence="1" id="KW-1133">Transmembrane helix</keyword>